<organism evidence="1 2">
    <name type="scientific">Kocuria subflava</name>
    <dbReference type="NCBI Taxonomy" id="1736139"/>
    <lineage>
        <taxon>Bacteria</taxon>
        <taxon>Bacillati</taxon>
        <taxon>Actinomycetota</taxon>
        <taxon>Actinomycetes</taxon>
        <taxon>Micrococcales</taxon>
        <taxon>Micrococcaceae</taxon>
        <taxon>Kocuria</taxon>
    </lineage>
</organism>
<reference evidence="1 2" key="1">
    <citation type="submission" date="2020-02" db="EMBL/GenBank/DDBJ databases">
        <authorList>
            <person name="Sun Q."/>
        </authorList>
    </citation>
    <scope>NUCLEOTIDE SEQUENCE [LARGE SCALE GENOMIC DNA]</scope>
    <source>
        <strain evidence="1 2">YIM 13062</strain>
    </source>
</reference>
<dbReference type="AlphaFoldDB" id="A0A846U6X4"/>
<evidence type="ECO:0000313" key="2">
    <source>
        <dbReference type="Proteomes" id="UP000521379"/>
    </source>
</evidence>
<name>A0A846U6X4_9MICC</name>
<gene>
    <name evidence="1" type="ORF">GTW58_05350</name>
</gene>
<accession>A0A846U6X4</accession>
<evidence type="ECO:0000313" key="1">
    <source>
        <dbReference type="EMBL" id="NKE09376.1"/>
    </source>
</evidence>
<dbReference type="EMBL" id="JAAVUN010000007">
    <property type="protein sequence ID" value="NKE09376.1"/>
    <property type="molecule type" value="Genomic_DNA"/>
</dbReference>
<sequence>MAAQIMEAGLAPVAVVATPDSVPGTWPSDAEFIENRPYCNDPDLPYEVICFKPDPSTTQGEAMKLRELADERGWDNVIVLTYRPHVARSQMIVERCFDGTTQWPTFDYQENYSLFSRATWREYIYQSAGFLKAWVTPGCDTQLPWHPKTGS</sequence>
<proteinExistence type="predicted"/>
<dbReference type="Proteomes" id="UP000521379">
    <property type="component" value="Unassembled WGS sequence"/>
</dbReference>
<comment type="caution">
    <text evidence="1">The sequence shown here is derived from an EMBL/GenBank/DDBJ whole genome shotgun (WGS) entry which is preliminary data.</text>
</comment>
<protein>
    <submittedName>
        <fullName evidence="1">YdcF family protein</fullName>
    </submittedName>
</protein>
<keyword evidence="2" id="KW-1185">Reference proteome</keyword>